<dbReference type="Pfam" id="PF02310">
    <property type="entry name" value="B12-binding"/>
    <property type="match status" value="1"/>
</dbReference>
<dbReference type="PANTHER" id="PTHR43409">
    <property type="entry name" value="ANAEROBIC MAGNESIUM-PROTOPORPHYRIN IX MONOMETHYL ESTER CYCLASE-RELATED"/>
    <property type="match status" value="1"/>
</dbReference>
<dbReference type="GO" id="GO:0051536">
    <property type="term" value="F:iron-sulfur cluster binding"/>
    <property type="evidence" value="ECO:0007669"/>
    <property type="project" value="UniProtKB-KW"/>
</dbReference>
<dbReference type="GO" id="GO:0046872">
    <property type="term" value="F:metal ion binding"/>
    <property type="evidence" value="ECO:0007669"/>
    <property type="project" value="UniProtKB-KW"/>
</dbReference>
<dbReference type="AlphaFoldDB" id="A0A382N988"/>
<dbReference type="SUPFAM" id="SSF102114">
    <property type="entry name" value="Radical SAM enzymes"/>
    <property type="match status" value="1"/>
</dbReference>
<dbReference type="InterPro" id="IPR006158">
    <property type="entry name" value="Cobalamin-bd"/>
</dbReference>
<accession>A0A382N988</accession>
<evidence type="ECO:0000259" key="6">
    <source>
        <dbReference type="PROSITE" id="PS51332"/>
    </source>
</evidence>
<dbReference type="InterPro" id="IPR058240">
    <property type="entry name" value="rSAM_sf"/>
</dbReference>
<dbReference type="GO" id="GO:0005829">
    <property type="term" value="C:cytosol"/>
    <property type="evidence" value="ECO:0007669"/>
    <property type="project" value="TreeGrafter"/>
</dbReference>
<proteinExistence type="predicted"/>
<evidence type="ECO:0000256" key="1">
    <source>
        <dbReference type="ARBA" id="ARBA00001966"/>
    </source>
</evidence>
<dbReference type="GO" id="GO:0003824">
    <property type="term" value="F:catalytic activity"/>
    <property type="evidence" value="ECO:0007669"/>
    <property type="project" value="InterPro"/>
</dbReference>
<evidence type="ECO:0000256" key="5">
    <source>
        <dbReference type="ARBA" id="ARBA00023014"/>
    </source>
</evidence>
<keyword evidence="4" id="KW-0408">Iron</keyword>
<feature type="domain" description="B12-binding" evidence="6">
    <location>
        <begin position="3"/>
        <end position="137"/>
    </location>
</feature>
<comment type="cofactor">
    <cofactor evidence="1">
        <name>[4Fe-4S] cluster</name>
        <dbReference type="ChEBI" id="CHEBI:49883"/>
    </cofactor>
</comment>
<dbReference type="PROSITE" id="PS51332">
    <property type="entry name" value="B12_BINDING"/>
    <property type="match status" value="1"/>
</dbReference>
<keyword evidence="2" id="KW-0949">S-adenosyl-L-methionine</keyword>
<evidence type="ECO:0000313" key="7">
    <source>
        <dbReference type="EMBL" id="SVC57753.1"/>
    </source>
</evidence>
<dbReference type="InterPro" id="IPR007197">
    <property type="entry name" value="rSAM"/>
</dbReference>
<sequence>ILFINPVVREEDLPRHVPYGIALLASIAMNQGHQVQVFDQNAWRTDPETIDEVLKADSWDVIGLGGITTAYNSIKSIVKQAKVICPESTIILGGGVLTSIPREIMGFLPEVKIGVIGEAFNTLPEILKMIDVKENNWSAIDGIIFRDKENKLIVTKQRELVENLDSLPFPAWELFPLEEIYFKNSQLIFSEEGMTTKRRLDINASFGCSLICRYCYHLGLAGDMSYSSDKNGKEKVVFDEPGSYTRTNRFHSPEYIVKMVKFLREKYNVDFISFLDENLMTMDQYSGRTWIKEICRLWVENGLQPTCIRDKIPHDETCSGVHWAGTSHATLCNQEVLKTMRNAGCSHLIYGYESFSPEVMKSIGKGATPET</sequence>
<evidence type="ECO:0000256" key="4">
    <source>
        <dbReference type="ARBA" id="ARBA00023004"/>
    </source>
</evidence>
<dbReference type="Pfam" id="PF04055">
    <property type="entry name" value="Radical_SAM"/>
    <property type="match status" value="1"/>
</dbReference>
<keyword evidence="5" id="KW-0411">Iron-sulfur</keyword>
<dbReference type="EMBL" id="UINC01098891">
    <property type="protein sequence ID" value="SVC57753.1"/>
    <property type="molecule type" value="Genomic_DNA"/>
</dbReference>
<reference evidence="7" key="1">
    <citation type="submission" date="2018-05" db="EMBL/GenBank/DDBJ databases">
        <authorList>
            <person name="Lanie J.A."/>
            <person name="Ng W.-L."/>
            <person name="Kazmierczak K.M."/>
            <person name="Andrzejewski T.M."/>
            <person name="Davidsen T.M."/>
            <person name="Wayne K.J."/>
            <person name="Tettelin H."/>
            <person name="Glass J.I."/>
            <person name="Rusch D."/>
            <person name="Podicherti R."/>
            <person name="Tsui H.-C.T."/>
            <person name="Winkler M.E."/>
        </authorList>
    </citation>
    <scope>NUCLEOTIDE SEQUENCE</scope>
</reference>
<dbReference type="PANTHER" id="PTHR43409:SF16">
    <property type="entry name" value="SLR0320 PROTEIN"/>
    <property type="match status" value="1"/>
</dbReference>
<feature type="non-terminal residue" evidence="7">
    <location>
        <position position="371"/>
    </location>
</feature>
<organism evidence="7">
    <name type="scientific">marine metagenome</name>
    <dbReference type="NCBI Taxonomy" id="408172"/>
    <lineage>
        <taxon>unclassified sequences</taxon>
        <taxon>metagenomes</taxon>
        <taxon>ecological metagenomes</taxon>
    </lineage>
</organism>
<dbReference type="Gene3D" id="3.40.50.280">
    <property type="entry name" value="Cobalamin-binding domain"/>
    <property type="match status" value="1"/>
</dbReference>
<gene>
    <name evidence="7" type="ORF">METZ01_LOCUS310607</name>
</gene>
<dbReference type="SFLD" id="SFLDG01082">
    <property type="entry name" value="B12-binding_domain_containing"/>
    <property type="match status" value="1"/>
</dbReference>
<evidence type="ECO:0000256" key="3">
    <source>
        <dbReference type="ARBA" id="ARBA00022723"/>
    </source>
</evidence>
<dbReference type="InterPro" id="IPR051198">
    <property type="entry name" value="BchE-like"/>
</dbReference>
<dbReference type="GO" id="GO:0031419">
    <property type="term" value="F:cobalamin binding"/>
    <property type="evidence" value="ECO:0007669"/>
    <property type="project" value="InterPro"/>
</dbReference>
<feature type="non-terminal residue" evidence="7">
    <location>
        <position position="1"/>
    </location>
</feature>
<name>A0A382N988_9ZZZZ</name>
<keyword evidence="3" id="KW-0479">Metal-binding</keyword>
<protein>
    <recommendedName>
        <fullName evidence="6">B12-binding domain-containing protein</fullName>
    </recommendedName>
</protein>
<dbReference type="SFLD" id="SFLDS00029">
    <property type="entry name" value="Radical_SAM"/>
    <property type="match status" value="1"/>
</dbReference>
<evidence type="ECO:0000256" key="2">
    <source>
        <dbReference type="ARBA" id="ARBA00022691"/>
    </source>
</evidence>